<evidence type="ECO:0000313" key="1">
    <source>
        <dbReference type="EMBL" id="THF57279.1"/>
    </source>
</evidence>
<dbReference type="PIRSF" id="PIRSF003165">
    <property type="entry name" value="Chaperone_SicA"/>
    <property type="match status" value="1"/>
</dbReference>
<proteinExistence type="predicted"/>
<dbReference type="RefSeq" id="WP_136386484.1">
    <property type="nucleotide sequence ID" value="NZ_SSOD01000018.1"/>
</dbReference>
<accession>A0A4V3W9Z9</accession>
<dbReference type="Gene3D" id="1.25.40.10">
    <property type="entry name" value="Tetratricopeptide repeat domain"/>
    <property type="match status" value="1"/>
</dbReference>
<dbReference type="EMBL" id="SSOD01000018">
    <property type="protein sequence ID" value="THF57279.1"/>
    <property type="molecule type" value="Genomic_DNA"/>
</dbReference>
<name>A0A4V3W9Z9_9RHOO</name>
<protein>
    <submittedName>
        <fullName evidence="1">CesD/SycD/LcrH family type III secretion system chaperone</fullName>
    </submittedName>
</protein>
<dbReference type="Pfam" id="PF14559">
    <property type="entry name" value="TPR_19"/>
    <property type="match status" value="1"/>
</dbReference>
<keyword evidence="2" id="KW-1185">Reference proteome</keyword>
<dbReference type="AlphaFoldDB" id="A0A4V3W9Z9"/>
<dbReference type="InterPro" id="IPR016379">
    <property type="entry name" value="T3SS_Ca_resp_chp_LcrH/SycD_sub"/>
</dbReference>
<gene>
    <name evidence="1" type="ORF">E6O51_18455</name>
</gene>
<reference evidence="1 2" key="1">
    <citation type="submission" date="2019-04" db="EMBL/GenBank/DDBJ databases">
        <title>Azoarcus rhizosphaerae sp. nov. isolated from rhizosphere of Ficus religiosa.</title>
        <authorList>
            <person name="Lin S.-Y."/>
            <person name="Hameed A."/>
            <person name="Hsu Y.-H."/>
            <person name="Young C.-C."/>
        </authorList>
    </citation>
    <scope>NUCLEOTIDE SEQUENCE [LARGE SCALE GENOMIC DNA]</scope>
    <source>
        <strain evidence="1 2">CC-YHH848</strain>
    </source>
</reference>
<dbReference type="InterPro" id="IPR011990">
    <property type="entry name" value="TPR-like_helical_dom_sf"/>
</dbReference>
<dbReference type="OrthoDB" id="8908818at2"/>
<dbReference type="Proteomes" id="UP000307956">
    <property type="component" value="Unassembled WGS sequence"/>
</dbReference>
<evidence type="ECO:0000313" key="2">
    <source>
        <dbReference type="Proteomes" id="UP000307956"/>
    </source>
</evidence>
<dbReference type="NCBIfam" id="TIGR02552">
    <property type="entry name" value="LcrH_SycD"/>
    <property type="match status" value="1"/>
</dbReference>
<dbReference type="PRINTS" id="PR01595">
    <property type="entry name" value="SYCDCHAPRONE"/>
</dbReference>
<organism evidence="1 2">
    <name type="scientific">Pseudothauera rhizosphaerae</name>
    <dbReference type="NCBI Taxonomy" id="2565932"/>
    <lineage>
        <taxon>Bacteria</taxon>
        <taxon>Pseudomonadati</taxon>
        <taxon>Pseudomonadota</taxon>
        <taxon>Betaproteobacteria</taxon>
        <taxon>Rhodocyclales</taxon>
        <taxon>Zoogloeaceae</taxon>
        <taxon>Pseudothauera</taxon>
    </lineage>
</organism>
<comment type="caution">
    <text evidence="1">The sequence shown here is derived from an EMBL/GenBank/DDBJ whole genome shotgun (WGS) entry which is preliminary data.</text>
</comment>
<dbReference type="SUPFAM" id="SSF48452">
    <property type="entry name" value="TPR-like"/>
    <property type="match status" value="1"/>
</dbReference>
<dbReference type="InterPro" id="IPR005415">
    <property type="entry name" value="T3SS_Ca_resp_chp_LcrH/SycD"/>
</dbReference>
<sequence length="157" mass="17220">MSQTTPRDLSGDIAEVVDFVADGGTLAQVLHIDAKEMEAVYAMAYGYYRQARWQEALKAFTFLVAHDQWEKRYLVGRAACLQMLKQYDAALKAYGLAYVLDATDVDVLLHMAECLIGQGKKEEALGLLESVGELAEGKPQFTGQALRAKAMAALLVS</sequence>